<dbReference type="Proteomes" id="UP000308199">
    <property type="component" value="Unassembled WGS sequence"/>
</dbReference>
<dbReference type="Pfam" id="PF10377">
    <property type="entry name" value="ATG11"/>
    <property type="match status" value="1"/>
</dbReference>
<dbReference type="InterPro" id="IPR045326">
    <property type="entry name" value="ATG17-like_dom"/>
</dbReference>
<dbReference type="GO" id="GO:0000422">
    <property type="term" value="P:autophagy of mitochondrion"/>
    <property type="evidence" value="ECO:0007669"/>
    <property type="project" value="TreeGrafter"/>
</dbReference>
<comment type="subcellular location">
    <subcellularLocation>
        <location evidence="6">Preautophagosomal structure membrane</location>
        <topology evidence="6">Peripheral membrane protein</topology>
    </subcellularLocation>
    <subcellularLocation>
        <location evidence="6">Vacuole membrane</location>
        <topology evidence="6">Peripheral membrane protein</topology>
    </subcellularLocation>
    <text evidence="6">During pexophagy, accumulates in the vacuolar membrane region, where the peroxisomes contact the vacuole.</text>
</comment>
<evidence type="ECO:0000256" key="2">
    <source>
        <dbReference type="ARBA" id="ARBA00022448"/>
    </source>
</evidence>
<dbReference type="GO" id="GO:0060090">
    <property type="term" value="F:molecular adaptor activity"/>
    <property type="evidence" value="ECO:0007669"/>
    <property type="project" value="TreeGrafter"/>
</dbReference>
<comment type="function">
    <text evidence="6">Involved in cytoplasm to vacuole transport (Cvt), pexophagy, mitophagy and nucleophagy. Recruits mitochondria for their selective degradation via autophagy (mitophagy) during starvation. Works as scaffold proteins that recruit ATG proteins to the pre-autophagosome (PAS), the site of vesicle/autophagosome formation. Required for the Cvt vesicles completion.</text>
</comment>
<keyword evidence="12" id="KW-1185">Reference proteome</keyword>
<feature type="coiled-coil region" evidence="7">
    <location>
        <begin position="538"/>
        <end position="600"/>
    </location>
</feature>
<dbReference type="OrthoDB" id="447953at2759"/>
<dbReference type="GO" id="GO:0005774">
    <property type="term" value="C:vacuolar membrane"/>
    <property type="evidence" value="ECO:0007669"/>
    <property type="project" value="UniProtKB-SubCell"/>
</dbReference>
<dbReference type="Pfam" id="PF04108">
    <property type="entry name" value="ATG17_like"/>
    <property type="match status" value="1"/>
</dbReference>
<feature type="compositionally biased region" description="Low complexity" evidence="8">
    <location>
        <begin position="1114"/>
        <end position="1128"/>
    </location>
</feature>
<evidence type="ECO:0000256" key="8">
    <source>
        <dbReference type="SAM" id="MobiDB-lite"/>
    </source>
</evidence>
<dbReference type="GO" id="GO:0034045">
    <property type="term" value="C:phagophore assembly site membrane"/>
    <property type="evidence" value="ECO:0007669"/>
    <property type="project" value="UniProtKB-SubCell"/>
</dbReference>
<protein>
    <recommendedName>
        <fullName evidence="6">Autophagy-related protein 11</fullName>
    </recommendedName>
</protein>
<sequence length="1376" mass="152302">MERHFRSIHRYGKLKDRSSTLEQFLQDEIGIDQEAILAYLSDGRRLTNENLRDLAGAPDNTIFVFNKYYLDYDLHEVLRELRVQPHFQPPIEDAISSTPPFRPHRLAAAYLQAAHVHSDIVSHIAASVRLQLDALSIASRSLDLNILSLSEAFEPFAQSVGHALNKQALLLTTLDSDLAAVAAVRIHPEFLSAAARRAIESGDRARTLGDYVSNDKMRQVADVCAKNSEGLRMRFEQVQECMERLSNGADQVRLTLQNARLLENAGSSERRAQDASKKVTDIASRLESVTGPALSSDGLLLELKQTDAILRKEVETVTDIKACVINADLVQLPSMMSSIQADIRVKTSFAHIQRLHNMIYAYGATLIEIVRRKEFARFFYQRAQTILEVMAKLTSAERKRQQIYRGEVHGQLPFDAKGMDDTVPAIDFSPSGGRDSEYSLDRSDVETFMQTLDEFERSIQNDPQIPMQPLQETRKALEKLIDRMDSIESSFDRIVERSLLSSSRISLSRRRLTEADEAAFQELADRVAALEHEKGERESSIKKEREKYEDEIAQLKAELRMHTESAGEGREHTERLMREMRSLKAQNDSESQARQILEQRQTELLADVEALRKGHADALNDVANRAHEADALRLELVRSQEEHAEAKQLKAEHSAKIAQLLTDQTGTLHDLQEARLRGEDLQMQIEIARAENEEAKRALRESGEQKEHLLHAQALEHDRIMRDHIAEADGDRAVLEQRFFEARTQLDQNERQLKEAHARIDISHADAAGLREELQRTEHELREARHIERVLRNDLSEGRASQSDFEQKIGDRDRLVAQILDVGIALRDSHTKAFSTLQPLSVHPATALKNGTNPSESVILSPPRLSMPPLREEATPIDPTDPAAALEILRAYDLDAFSEIVVKVCSVVRKWQKQCREYRERAKGKITFRNFAKGDLALFLPTRNSVSKPWAAFNVSFPHYFLNAAGRLAEQLKTREWIVARITSITEKIADARDPSSNPYGLGDGIKYFMLEVEDWTRPGAEATKRRKSTSNKLNQDRPTSPTPLERPISPPLADIPQPGASAAEPLGPTRSPTSHLFPVRTRSNSASAGPSSLSKLLAQATPAESPLEVTLATPLRSRSRTPSPTSRFAGPPPPSPTRVAALAHSPNMPSPLRPGSRASGSSSSRLSFSGGRIAPFPRGPTSGTPVIVSKAAPTTALSSENPVNSVNSPPTPSSVSSGGVVTNNPAGNRNADKQSGRRNSRSIRTSTPSPTHSASEGMSNILLGRRRTTSEHVFPATVTNVKSNNRQSVRTVSPSVGTSTTSALANFASTLGMSMSIGRRKKAVADSETVIHNGTGTSRDNADVSVSGSDTGSPTNDANGDRLSFTPASQLLKKF</sequence>
<dbReference type="GO" id="GO:1990316">
    <property type="term" value="C:Atg1/ULK1 kinase complex"/>
    <property type="evidence" value="ECO:0007669"/>
    <property type="project" value="TreeGrafter"/>
</dbReference>
<dbReference type="GO" id="GO:0015031">
    <property type="term" value="P:protein transport"/>
    <property type="evidence" value="ECO:0007669"/>
    <property type="project" value="UniProtKB-KW"/>
</dbReference>
<feature type="compositionally biased region" description="Polar residues" evidence="8">
    <location>
        <begin position="1332"/>
        <end position="1359"/>
    </location>
</feature>
<comment type="subunit">
    <text evidence="6">Homodimer.</text>
</comment>
<dbReference type="EMBL" id="SGPK01000014">
    <property type="protein sequence ID" value="THH11415.1"/>
    <property type="molecule type" value="Genomic_DNA"/>
</dbReference>
<feature type="region of interest" description="Disordered" evidence="8">
    <location>
        <begin position="1332"/>
        <end position="1365"/>
    </location>
</feature>
<accession>A0A4S4LI34</accession>
<feature type="domain" description="Autophagy-related protein 11 C-terminal" evidence="10">
    <location>
        <begin position="903"/>
        <end position="1014"/>
    </location>
</feature>
<organism evidence="11 12">
    <name type="scientific">Phellinidium pouzarii</name>
    <dbReference type="NCBI Taxonomy" id="167371"/>
    <lineage>
        <taxon>Eukaryota</taxon>
        <taxon>Fungi</taxon>
        <taxon>Dikarya</taxon>
        <taxon>Basidiomycota</taxon>
        <taxon>Agaricomycotina</taxon>
        <taxon>Agaricomycetes</taxon>
        <taxon>Hymenochaetales</taxon>
        <taxon>Hymenochaetaceae</taxon>
        <taxon>Phellinidium</taxon>
    </lineage>
</organism>
<keyword evidence="4 6" id="KW-0072">Autophagy</keyword>
<evidence type="ECO:0000259" key="10">
    <source>
        <dbReference type="Pfam" id="PF10377"/>
    </source>
</evidence>
<evidence type="ECO:0000259" key="9">
    <source>
        <dbReference type="Pfam" id="PF04108"/>
    </source>
</evidence>
<evidence type="ECO:0000256" key="3">
    <source>
        <dbReference type="ARBA" id="ARBA00022927"/>
    </source>
</evidence>
<evidence type="ECO:0000313" key="12">
    <source>
        <dbReference type="Proteomes" id="UP000308199"/>
    </source>
</evidence>
<dbReference type="GO" id="GO:0034517">
    <property type="term" value="P:ribophagy"/>
    <property type="evidence" value="ECO:0007669"/>
    <property type="project" value="TreeGrafter"/>
</dbReference>
<dbReference type="GO" id="GO:0061709">
    <property type="term" value="P:reticulophagy"/>
    <property type="evidence" value="ECO:0007669"/>
    <property type="project" value="TreeGrafter"/>
</dbReference>
<feature type="compositionally biased region" description="Low complexity" evidence="8">
    <location>
        <begin position="1199"/>
        <end position="1226"/>
    </location>
</feature>
<dbReference type="PANTHER" id="PTHR13222:SF1">
    <property type="entry name" value="RB1-INDUCIBLE COILED-COIL PROTEIN 1"/>
    <property type="match status" value="1"/>
</dbReference>
<gene>
    <name evidence="11" type="ORF">EW145_g646</name>
</gene>
<feature type="compositionally biased region" description="Low complexity" evidence="8">
    <location>
        <begin position="1243"/>
        <end position="1254"/>
    </location>
</feature>
<dbReference type="PANTHER" id="PTHR13222">
    <property type="entry name" value="RB1-INDUCIBLE COILED-COIL"/>
    <property type="match status" value="1"/>
</dbReference>
<name>A0A4S4LI34_9AGAM</name>
<evidence type="ECO:0000256" key="1">
    <source>
        <dbReference type="ARBA" id="ARBA00009729"/>
    </source>
</evidence>
<feature type="compositionally biased region" description="Low complexity" evidence="8">
    <location>
        <begin position="1154"/>
        <end position="1173"/>
    </location>
</feature>
<feature type="compositionally biased region" description="Polar residues" evidence="8">
    <location>
        <begin position="1031"/>
        <end position="1040"/>
    </location>
</feature>
<dbReference type="GO" id="GO:0000045">
    <property type="term" value="P:autophagosome assembly"/>
    <property type="evidence" value="ECO:0007669"/>
    <property type="project" value="UniProtKB-UniRule"/>
</dbReference>
<keyword evidence="5 7" id="KW-0175">Coiled coil</keyword>
<dbReference type="GO" id="GO:0034727">
    <property type="term" value="P:piecemeal microautophagy of the nucleus"/>
    <property type="evidence" value="ECO:0007669"/>
    <property type="project" value="TreeGrafter"/>
</dbReference>
<feature type="region of interest" description="Disordered" evidence="8">
    <location>
        <begin position="1020"/>
        <end position="1260"/>
    </location>
</feature>
<keyword evidence="6" id="KW-0926">Vacuole</keyword>
<keyword evidence="2 6" id="KW-0813">Transport</keyword>
<proteinExistence type="inferred from homology"/>
<dbReference type="GO" id="GO:0019901">
    <property type="term" value="F:protein kinase binding"/>
    <property type="evidence" value="ECO:0007669"/>
    <property type="project" value="TreeGrafter"/>
</dbReference>
<feature type="coiled-coil region" evidence="7">
    <location>
        <begin position="629"/>
        <end position="705"/>
    </location>
</feature>
<keyword evidence="3 6" id="KW-0653">Protein transport</keyword>
<dbReference type="InterPro" id="IPR040040">
    <property type="entry name" value="ATG11"/>
</dbReference>
<evidence type="ECO:0000256" key="5">
    <source>
        <dbReference type="ARBA" id="ARBA00023054"/>
    </source>
</evidence>
<comment type="similarity">
    <text evidence="1 6">Belongs to the ATG11 family.</text>
</comment>
<feature type="compositionally biased region" description="Low complexity" evidence="8">
    <location>
        <begin position="1084"/>
        <end position="1099"/>
    </location>
</feature>
<keyword evidence="6" id="KW-0472">Membrane</keyword>
<evidence type="ECO:0000256" key="4">
    <source>
        <dbReference type="ARBA" id="ARBA00023006"/>
    </source>
</evidence>
<dbReference type="InterPro" id="IPR019460">
    <property type="entry name" value="Atg11_C"/>
</dbReference>
<comment type="caution">
    <text evidence="11">The sequence shown here is derived from an EMBL/GenBank/DDBJ whole genome shotgun (WGS) entry which is preliminary data.</text>
</comment>
<reference evidence="11 12" key="1">
    <citation type="submission" date="2019-02" db="EMBL/GenBank/DDBJ databases">
        <title>Genome sequencing of the rare red list fungi Phellinidium pouzarii.</title>
        <authorList>
            <person name="Buettner E."/>
            <person name="Kellner H."/>
        </authorList>
    </citation>
    <scope>NUCLEOTIDE SEQUENCE [LARGE SCALE GENOMIC DNA]</scope>
    <source>
        <strain evidence="11 12">DSM 108285</strain>
    </source>
</reference>
<evidence type="ECO:0000256" key="7">
    <source>
        <dbReference type="SAM" id="Coils"/>
    </source>
</evidence>
<feature type="domain" description="Autophagy protein ATG17-like" evidence="9">
    <location>
        <begin position="106"/>
        <end position="290"/>
    </location>
</feature>
<evidence type="ECO:0000256" key="6">
    <source>
        <dbReference type="RuleBase" id="RU367075"/>
    </source>
</evidence>
<dbReference type="GO" id="GO:1903599">
    <property type="term" value="P:positive regulation of autophagy of mitochondrion"/>
    <property type="evidence" value="ECO:0007669"/>
    <property type="project" value="UniProtKB-UniRule"/>
</dbReference>
<evidence type="ECO:0000313" key="11">
    <source>
        <dbReference type="EMBL" id="THH11415.1"/>
    </source>
</evidence>